<comment type="caution">
    <text evidence="9">The sequence shown here is derived from an EMBL/GenBank/DDBJ whole genome shotgun (WGS) entry which is preliminary data.</text>
</comment>
<evidence type="ECO:0000256" key="6">
    <source>
        <dbReference type="ARBA" id="ARBA00023242"/>
    </source>
</evidence>
<dbReference type="PANTHER" id="PTHR13243">
    <property type="entry name" value="HSPC111 PROTEIN-RELATED"/>
    <property type="match status" value="1"/>
</dbReference>
<dbReference type="GO" id="GO:0042273">
    <property type="term" value="P:ribosomal large subunit biogenesis"/>
    <property type="evidence" value="ECO:0007669"/>
    <property type="project" value="TreeGrafter"/>
</dbReference>
<comment type="subcellular location">
    <subcellularLocation>
        <location evidence="2">Nucleus</location>
        <location evidence="2">Nucleolus</location>
    </subcellularLocation>
</comment>
<name>A0A4Z0YIY3_9PEZI</name>
<evidence type="ECO:0000256" key="7">
    <source>
        <dbReference type="ARBA" id="ARBA00023274"/>
    </source>
</evidence>
<dbReference type="InterPro" id="IPR019002">
    <property type="entry name" value="Ribosome_biogenesis_Nop16"/>
</dbReference>
<dbReference type="GO" id="GO:1990904">
    <property type="term" value="C:ribonucleoprotein complex"/>
    <property type="evidence" value="ECO:0007669"/>
    <property type="project" value="UniProtKB-KW"/>
</dbReference>
<dbReference type="GO" id="GO:0005730">
    <property type="term" value="C:nucleolus"/>
    <property type="evidence" value="ECO:0007669"/>
    <property type="project" value="UniProtKB-SubCell"/>
</dbReference>
<evidence type="ECO:0000256" key="1">
    <source>
        <dbReference type="ARBA" id="ARBA00002889"/>
    </source>
</evidence>
<dbReference type="Proteomes" id="UP000297716">
    <property type="component" value="Unassembled WGS sequence"/>
</dbReference>
<feature type="region of interest" description="Disordered" evidence="8">
    <location>
        <begin position="1"/>
        <end position="186"/>
    </location>
</feature>
<dbReference type="Pfam" id="PF09420">
    <property type="entry name" value="Nop16"/>
    <property type="match status" value="1"/>
</dbReference>
<feature type="compositionally biased region" description="Acidic residues" evidence="8">
    <location>
        <begin position="87"/>
        <end position="100"/>
    </location>
</feature>
<gene>
    <name evidence="9" type="ORF">E0Z10_g5329</name>
</gene>
<evidence type="ECO:0000256" key="5">
    <source>
        <dbReference type="ARBA" id="ARBA00015522"/>
    </source>
</evidence>
<dbReference type="PANTHER" id="PTHR13243:SF1">
    <property type="entry name" value="NUCLEOLAR PROTEIN 16"/>
    <property type="match status" value="1"/>
</dbReference>
<dbReference type="AlphaFoldDB" id="A0A4Z0YIY3"/>
<dbReference type="STRING" id="37992.A0A4Z0YIY3"/>
<feature type="compositionally biased region" description="Basic and acidic residues" evidence="8">
    <location>
        <begin position="59"/>
        <end position="78"/>
    </location>
</feature>
<evidence type="ECO:0000313" key="9">
    <source>
        <dbReference type="EMBL" id="TGJ83447.1"/>
    </source>
</evidence>
<proteinExistence type="inferred from homology"/>
<dbReference type="EMBL" id="SKBN01000094">
    <property type="protein sequence ID" value="TGJ83447.1"/>
    <property type="molecule type" value="Genomic_DNA"/>
</dbReference>
<accession>A0A4Z0YIY3</accession>
<keyword evidence="6" id="KW-0539">Nucleus</keyword>
<comment type="subunit">
    <text evidence="4">Component of the pre-66S ribosomal particle.</text>
</comment>
<reference evidence="9 10" key="1">
    <citation type="submission" date="2019-03" db="EMBL/GenBank/DDBJ databases">
        <title>Draft genome sequence of Xylaria hypoxylon DSM 108379, a ubiquitous saprotrophic-parasitic fungi on hardwood.</title>
        <authorList>
            <person name="Buettner E."/>
            <person name="Leonhardt S."/>
            <person name="Gebauer A.M."/>
            <person name="Liers C."/>
            <person name="Hofrichter M."/>
            <person name="Kellner H."/>
        </authorList>
    </citation>
    <scope>NUCLEOTIDE SEQUENCE [LARGE SCALE GENOMIC DNA]</scope>
    <source>
        <strain evidence="9 10">DSM 108379</strain>
    </source>
</reference>
<keyword evidence="7" id="KW-0687">Ribonucleoprotein</keyword>
<evidence type="ECO:0000256" key="4">
    <source>
        <dbReference type="ARBA" id="ARBA00011187"/>
    </source>
</evidence>
<feature type="compositionally biased region" description="Basic and acidic residues" evidence="8">
    <location>
        <begin position="119"/>
        <end position="164"/>
    </location>
</feature>
<comment type="similarity">
    <text evidence="3">Belongs to the NOP16 family.</text>
</comment>
<protein>
    <recommendedName>
        <fullName evidence="5">Nucleolar protein 16</fullName>
    </recommendedName>
</protein>
<keyword evidence="10" id="KW-1185">Reference proteome</keyword>
<evidence type="ECO:0000313" key="10">
    <source>
        <dbReference type="Proteomes" id="UP000297716"/>
    </source>
</evidence>
<evidence type="ECO:0000256" key="3">
    <source>
        <dbReference type="ARBA" id="ARBA00008479"/>
    </source>
</evidence>
<comment type="function">
    <text evidence="1">Involved in the biogenesis of the 60S ribosomal subunit.</text>
</comment>
<organism evidence="9 10">
    <name type="scientific">Xylaria hypoxylon</name>
    <dbReference type="NCBI Taxonomy" id="37992"/>
    <lineage>
        <taxon>Eukaryota</taxon>
        <taxon>Fungi</taxon>
        <taxon>Dikarya</taxon>
        <taxon>Ascomycota</taxon>
        <taxon>Pezizomycotina</taxon>
        <taxon>Sordariomycetes</taxon>
        <taxon>Xylariomycetidae</taxon>
        <taxon>Xylariales</taxon>
        <taxon>Xylariaceae</taxon>
        <taxon>Xylaria</taxon>
    </lineage>
</organism>
<dbReference type="OrthoDB" id="285729at2759"/>
<sequence>MERNKKETTTQNYRRLGLVSRLRAPTGGVEPTLRSSAASKPKNPFAIHGAKGTAAGEVQVERDEDGKIIRVISTERKRPNPLNDPLVELDTDSEAESADGDDGKEWGGLEGEDQNEIVKQLEGEANRPVEKKPRTASSREAEWLQSLVDRHGDDTTAMARDRKLNPMQQTAADIAKRIRKRKGDSK</sequence>
<evidence type="ECO:0000256" key="8">
    <source>
        <dbReference type="SAM" id="MobiDB-lite"/>
    </source>
</evidence>
<evidence type="ECO:0000256" key="2">
    <source>
        <dbReference type="ARBA" id="ARBA00004604"/>
    </source>
</evidence>
<feature type="compositionally biased region" description="Basic residues" evidence="8">
    <location>
        <begin position="177"/>
        <end position="186"/>
    </location>
</feature>